<comment type="caution">
    <text evidence="2">The sequence shown here is derived from an EMBL/GenBank/DDBJ whole genome shotgun (WGS) entry which is preliminary data.</text>
</comment>
<reference evidence="2 3" key="1">
    <citation type="submission" date="2023-07" db="EMBL/GenBank/DDBJ databases">
        <title>Genomic Encyclopedia of Type Strains, Phase IV (KMG-IV): sequencing the most valuable type-strain genomes for metagenomic binning, comparative biology and taxonomic classification.</title>
        <authorList>
            <person name="Goeker M."/>
        </authorList>
    </citation>
    <scope>NUCLEOTIDE SEQUENCE [LARGE SCALE GENOMIC DNA]</scope>
    <source>
        <strain evidence="2 3">DSM 45903</strain>
    </source>
</reference>
<organism evidence="2 3">
    <name type="scientific">Desmospora profundinema</name>
    <dbReference type="NCBI Taxonomy" id="1571184"/>
    <lineage>
        <taxon>Bacteria</taxon>
        <taxon>Bacillati</taxon>
        <taxon>Bacillota</taxon>
        <taxon>Bacilli</taxon>
        <taxon>Bacillales</taxon>
        <taxon>Thermoactinomycetaceae</taxon>
        <taxon>Desmospora</taxon>
    </lineage>
</organism>
<evidence type="ECO:0008006" key="4">
    <source>
        <dbReference type="Google" id="ProtNLM"/>
    </source>
</evidence>
<name>A0ABU1IQ25_9BACL</name>
<evidence type="ECO:0000313" key="2">
    <source>
        <dbReference type="EMBL" id="MDR6226838.1"/>
    </source>
</evidence>
<evidence type="ECO:0000313" key="3">
    <source>
        <dbReference type="Proteomes" id="UP001185012"/>
    </source>
</evidence>
<feature type="transmembrane region" description="Helical" evidence="1">
    <location>
        <begin position="189"/>
        <end position="206"/>
    </location>
</feature>
<keyword evidence="3" id="KW-1185">Reference proteome</keyword>
<keyword evidence="1" id="KW-1133">Transmembrane helix</keyword>
<feature type="transmembrane region" description="Helical" evidence="1">
    <location>
        <begin position="167"/>
        <end position="183"/>
    </location>
</feature>
<dbReference type="EMBL" id="JAVDQG010000006">
    <property type="protein sequence ID" value="MDR6226838.1"/>
    <property type="molecule type" value="Genomic_DNA"/>
</dbReference>
<feature type="transmembrane region" description="Helical" evidence="1">
    <location>
        <begin position="79"/>
        <end position="104"/>
    </location>
</feature>
<proteinExistence type="predicted"/>
<gene>
    <name evidence="2" type="ORF">JOE21_002848</name>
</gene>
<evidence type="ECO:0000256" key="1">
    <source>
        <dbReference type="SAM" id="Phobius"/>
    </source>
</evidence>
<feature type="transmembrane region" description="Helical" evidence="1">
    <location>
        <begin position="46"/>
        <end position="67"/>
    </location>
</feature>
<dbReference type="RefSeq" id="WP_309867279.1">
    <property type="nucleotide sequence ID" value="NZ_JAVDQG010000006.1"/>
</dbReference>
<dbReference type="Proteomes" id="UP001185012">
    <property type="component" value="Unassembled WGS sequence"/>
</dbReference>
<protein>
    <recommendedName>
        <fullName evidence="4">DUF4386 family protein</fullName>
    </recommendedName>
</protein>
<accession>A0ABU1IQ25</accession>
<feature type="transmembrane region" description="Helical" evidence="1">
    <location>
        <begin position="139"/>
        <end position="160"/>
    </location>
</feature>
<keyword evidence="1" id="KW-0812">Transmembrane</keyword>
<keyword evidence="1" id="KW-0472">Membrane</keyword>
<sequence length="221" mass="24338">MDVKKLSRRLILLGAPAALGLLGVWHPAHVYFDEMISSPGQGDWWLLLHTLQMPLFPLIATAMWLLLKNSDGITASLSRVALWIFAITYTAFDTIAGIATGILFRHVRGLNVSDGDEVYDRMFDLFLALFNLDMPGGTVIMNVAVWSWVAAAILAAAALYMKGYNRVGVILIGLSALTFQSHVHPYGPITMALLLAGIICIEFFPYKWTEVKRPETGGDLS</sequence>